<gene>
    <name evidence="1" type="ORF">Z599_25010</name>
</gene>
<dbReference type="EMBL" id="AAGLQK010000060">
    <property type="protein sequence ID" value="EBP4060924.1"/>
    <property type="molecule type" value="Genomic_DNA"/>
</dbReference>
<sequence>MLDVNQEQSDAFWAEVLHRAEMQLSNINVGGFTRWRRIVGNSKIHKLLQLMELLLHPDNNENEIAFIINYINNRLNGTLLFACFKKSGKILIKKGMAGDKYCMPVLYVIIRHLMNFITDNPSENCRQESIKDSIFIPEHLHISLKEYE</sequence>
<comment type="caution">
    <text evidence="1">The sequence shown here is derived from an EMBL/GenBank/DDBJ whole genome shotgun (WGS) entry which is preliminary data.</text>
</comment>
<reference evidence="1" key="1">
    <citation type="submission" date="2018-07" db="EMBL/GenBank/DDBJ databases">
        <authorList>
            <consortium name="GenomeTrakr network: Whole genome sequencing for foodborne pathogen traceback"/>
        </authorList>
    </citation>
    <scope>NUCLEOTIDE SEQUENCE</scope>
    <source>
        <strain evidence="1">MDH-2013-00175</strain>
    </source>
</reference>
<organism evidence="1">
    <name type="scientific">Salmonella enterica I</name>
    <dbReference type="NCBI Taxonomy" id="59201"/>
    <lineage>
        <taxon>Bacteria</taxon>
        <taxon>Pseudomonadati</taxon>
        <taxon>Pseudomonadota</taxon>
        <taxon>Gammaproteobacteria</taxon>
        <taxon>Enterobacterales</taxon>
        <taxon>Enterobacteriaceae</taxon>
        <taxon>Salmonella</taxon>
    </lineage>
</organism>
<dbReference type="AlphaFoldDB" id="A0A3Y4YLV3"/>
<protein>
    <submittedName>
        <fullName evidence="1">Uncharacterized protein</fullName>
    </submittedName>
</protein>
<proteinExistence type="predicted"/>
<accession>A0A3Y4YLV3</accession>
<name>A0A3Y4YLV3_SALET</name>
<evidence type="ECO:0000313" key="1">
    <source>
        <dbReference type="EMBL" id="EBP4060924.1"/>
    </source>
</evidence>